<proteinExistence type="predicted"/>
<reference evidence="3" key="1">
    <citation type="submission" date="2016-06" db="UniProtKB">
        <authorList>
            <consortium name="WormBaseParasite"/>
        </authorList>
    </citation>
    <scope>IDENTIFICATION</scope>
</reference>
<reference evidence="1 2" key="2">
    <citation type="submission" date="2018-11" db="EMBL/GenBank/DDBJ databases">
        <authorList>
            <consortium name="Pathogen Informatics"/>
        </authorList>
    </citation>
    <scope>NUCLEOTIDE SEQUENCE [LARGE SCALE GENOMIC DNA]</scope>
</reference>
<organism evidence="2 3">
    <name type="scientific">Toxocara canis</name>
    <name type="common">Canine roundworm</name>
    <dbReference type="NCBI Taxonomy" id="6265"/>
    <lineage>
        <taxon>Eukaryota</taxon>
        <taxon>Metazoa</taxon>
        <taxon>Ecdysozoa</taxon>
        <taxon>Nematoda</taxon>
        <taxon>Chromadorea</taxon>
        <taxon>Rhabditida</taxon>
        <taxon>Spirurina</taxon>
        <taxon>Ascaridomorpha</taxon>
        <taxon>Ascaridoidea</taxon>
        <taxon>Toxocaridae</taxon>
        <taxon>Toxocara</taxon>
    </lineage>
</organism>
<dbReference type="EMBL" id="UYWY01020578">
    <property type="protein sequence ID" value="VDM41992.1"/>
    <property type="molecule type" value="Genomic_DNA"/>
</dbReference>
<dbReference type="WBParaSite" id="TCNE_0001067101-mRNA-1">
    <property type="protein sequence ID" value="TCNE_0001067101-mRNA-1"/>
    <property type="gene ID" value="TCNE_0001067101"/>
</dbReference>
<keyword evidence="2" id="KW-1185">Reference proteome</keyword>
<evidence type="ECO:0000313" key="1">
    <source>
        <dbReference type="EMBL" id="VDM41992.1"/>
    </source>
</evidence>
<dbReference type="AlphaFoldDB" id="A0A183UQA1"/>
<dbReference type="Proteomes" id="UP000050794">
    <property type="component" value="Unassembled WGS sequence"/>
</dbReference>
<name>A0A183UQA1_TOXCA</name>
<gene>
    <name evidence="1" type="ORF">TCNE_LOCUS10671</name>
</gene>
<sequence>MMNLRTGDTSKSVDDEIDDFEEKERIKGLIFDSRKGSRRAQLTLLDGLRAAGSHTDFDALVRITRKAMKT</sequence>
<accession>A0A183UQA1</accession>
<protein>
    <submittedName>
        <fullName evidence="3">CARD domain-containing protein</fullName>
    </submittedName>
</protein>
<evidence type="ECO:0000313" key="2">
    <source>
        <dbReference type="Proteomes" id="UP000050794"/>
    </source>
</evidence>
<evidence type="ECO:0000313" key="3">
    <source>
        <dbReference type="WBParaSite" id="TCNE_0001067101-mRNA-1"/>
    </source>
</evidence>